<sequence length="203" mass="22214">MIKDRLAIHSAIENNASVEAKPAAKYDAQIRALEQQIGTLTIVANNKTLTQQTTTTSTTAGPTIASTYNNRPPNTSTDMVPRAPIGRTQVQVAFPPGYLVQIQGYKNEHGEDVRIEWAVPLLGRSPLGSGGMQRNLKLHFIEQKKRKLHNDLVRANRAAGFITATVVEPANFIGGSNFYSNQVQPTENQFTTVKEGNDKGQES</sequence>
<dbReference type="EMBL" id="JASBWS010000042">
    <property type="protein sequence ID" value="KAJ9106684.1"/>
    <property type="molecule type" value="Genomic_DNA"/>
</dbReference>
<gene>
    <name evidence="1" type="ORF">QFC20_004015</name>
</gene>
<protein>
    <submittedName>
        <fullName evidence="1">Uncharacterized protein</fullName>
    </submittedName>
</protein>
<proteinExistence type="predicted"/>
<comment type="caution">
    <text evidence="1">The sequence shown here is derived from an EMBL/GenBank/DDBJ whole genome shotgun (WGS) entry which is preliminary data.</text>
</comment>
<organism evidence="1 2">
    <name type="scientific">Naganishia adeliensis</name>
    <dbReference type="NCBI Taxonomy" id="92952"/>
    <lineage>
        <taxon>Eukaryota</taxon>
        <taxon>Fungi</taxon>
        <taxon>Dikarya</taxon>
        <taxon>Basidiomycota</taxon>
        <taxon>Agaricomycotina</taxon>
        <taxon>Tremellomycetes</taxon>
        <taxon>Filobasidiales</taxon>
        <taxon>Filobasidiaceae</taxon>
        <taxon>Naganishia</taxon>
    </lineage>
</organism>
<dbReference type="Proteomes" id="UP001230649">
    <property type="component" value="Unassembled WGS sequence"/>
</dbReference>
<accession>A0ACC2W6E8</accession>
<evidence type="ECO:0000313" key="1">
    <source>
        <dbReference type="EMBL" id="KAJ9106684.1"/>
    </source>
</evidence>
<name>A0ACC2W6E8_9TREE</name>
<evidence type="ECO:0000313" key="2">
    <source>
        <dbReference type="Proteomes" id="UP001230649"/>
    </source>
</evidence>
<keyword evidence="2" id="KW-1185">Reference proteome</keyword>
<reference evidence="1" key="1">
    <citation type="submission" date="2023-04" db="EMBL/GenBank/DDBJ databases">
        <title>Draft Genome sequencing of Naganishia species isolated from polar environments using Oxford Nanopore Technology.</title>
        <authorList>
            <person name="Leo P."/>
            <person name="Venkateswaran K."/>
        </authorList>
    </citation>
    <scope>NUCLEOTIDE SEQUENCE</scope>
    <source>
        <strain evidence="1">MNA-CCFEE 5262</strain>
    </source>
</reference>